<gene>
    <name evidence="4" type="ORF">HUG17_1585</name>
</gene>
<protein>
    <recommendedName>
        <fullName evidence="5">Replication protein A 32 kDa subunit</fullName>
    </recommendedName>
</protein>
<name>A0A9D4P8T1_DERFA</name>
<evidence type="ECO:0000313" key="4">
    <source>
        <dbReference type="EMBL" id="KAH7646047.1"/>
    </source>
</evidence>
<dbReference type="GO" id="GO:0006260">
    <property type="term" value="P:DNA replication"/>
    <property type="evidence" value="ECO:0007669"/>
    <property type="project" value="TreeGrafter"/>
</dbReference>
<reference evidence="4" key="1">
    <citation type="submission" date="2020-06" db="EMBL/GenBank/DDBJ databases">
        <authorList>
            <person name="Ji K."/>
            <person name="Li J."/>
        </authorList>
    </citation>
    <scope>NUCLEOTIDE SEQUENCE</scope>
    <source>
        <strain evidence="4">JKM2019</strain>
        <tissue evidence="4">Whole body</tissue>
    </source>
</reference>
<accession>A0A9D4P8T1</accession>
<sequence>MAVSDSDGDKITMANQISSARNIVHVSCSQIARLTNKDNGLVMFRQRIHSIIAIGVVQNIQEFVNRNIYTIDDYTGSSIEVHLYKNDVEDDIDFPIPDVFKTNYLEVIGMARVIDNKSFIVAFRIRVIKNPNEIPTHFLNVIQQSLLLEKRMKVTLKTKDQRKQIAW</sequence>
<dbReference type="AlphaFoldDB" id="A0A9D4P8T1"/>
<proteinExistence type="predicted"/>
<evidence type="ECO:0000256" key="2">
    <source>
        <dbReference type="ARBA" id="ARBA00023125"/>
    </source>
</evidence>
<dbReference type="GO" id="GO:0000781">
    <property type="term" value="C:chromosome, telomeric region"/>
    <property type="evidence" value="ECO:0007669"/>
    <property type="project" value="TreeGrafter"/>
</dbReference>
<dbReference type="EMBL" id="SDOV01000001">
    <property type="protein sequence ID" value="KAH7646047.1"/>
    <property type="molecule type" value="Genomic_DNA"/>
</dbReference>
<evidence type="ECO:0008006" key="5">
    <source>
        <dbReference type="Google" id="ProtNLM"/>
    </source>
</evidence>
<dbReference type="GO" id="GO:0000724">
    <property type="term" value="P:double-strand break repair via homologous recombination"/>
    <property type="evidence" value="ECO:0007669"/>
    <property type="project" value="TreeGrafter"/>
</dbReference>
<reference evidence="4" key="2">
    <citation type="journal article" date="2021" name="World Allergy Organ. J.">
        <title>Chromosome-level assembly of Dermatophagoides farinae genome and transcriptome reveals two novel allergens Der f 37 and Der f 39.</title>
        <authorList>
            <person name="Chen J."/>
            <person name="Cai Z."/>
            <person name="Fan D."/>
            <person name="Hu J."/>
            <person name="Hou Y."/>
            <person name="He Y."/>
            <person name="Zhang Z."/>
            <person name="Zhao Z."/>
            <person name="Gao P."/>
            <person name="Hu W."/>
            <person name="Sun J."/>
            <person name="Li J."/>
            <person name="Ji K."/>
        </authorList>
    </citation>
    <scope>NUCLEOTIDE SEQUENCE</scope>
    <source>
        <strain evidence="4">JKM2019</strain>
    </source>
</reference>
<dbReference type="GO" id="GO:0035861">
    <property type="term" value="C:site of double-strand break"/>
    <property type="evidence" value="ECO:0007669"/>
    <property type="project" value="TreeGrafter"/>
</dbReference>
<dbReference type="PANTHER" id="PTHR13989">
    <property type="entry name" value="REPLICATION PROTEIN A-RELATED"/>
    <property type="match status" value="1"/>
</dbReference>
<organism evidence="4">
    <name type="scientific">Dermatophagoides farinae</name>
    <name type="common">American house dust mite</name>
    <dbReference type="NCBI Taxonomy" id="6954"/>
    <lineage>
        <taxon>Eukaryota</taxon>
        <taxon>Metazoa</taxon>
        <taxon>Ecdysozoa</taxon>
        <taxon>Arthropoda</taxon>
        <taxon>Chelicerata</taxon>
        <taxon>Arachnida</taxon>
        <taxon>Acari</taxon>
        <taxon>Acariformes</taxon>
        <taxon>Sarcoptiformes</taxon>
        <taxon>Astigmata</taxon>
        <taxon>Psoroptidia</taxon>
        <taxon>Analgoidea</taxon>
        <taxon>Pyroglyphidae</taxon>
        <taxon>Dermatophagoidinae</taxon>
        <taxon>Dermatophagoides</taxon>
    </lineage>
</organism>
<keyword evidence="2" id="KW-0238">DNA-binding</keyword>
<dbReference type="Gene3D" id="2.40.50.140">
    <property type="entry name" value="Nucleic acid-binding proteins"/>
    <property type="match status" value="1"/>
</dbReference>
<comment type="subcellular location">
    <subcellularLocation>
        <location evidence="1">Nucleus</location>
    </subcellularLocation>
</comment>
<dbReference type="GO" id="GO:0003697">
    <property type="term" value="F:single-stranded DNA binding"/>
    <property type="evidence" value="ECO:0007669"/>
    <property type="project" value="TreeGrafter"/>
</dbReference>
<comment type="caution">
    <text evidence="4">The sequence shown here is derived from an EMBL/GenBank/DDBJ whole genome shotgun (WGS) entry which is preliminary data.</text>
</comment>
<dbReference type="PANTHER" id="PTHR13989:SF16">
    <property type="entry name" value="REPLICATION PROTEIN A2"/>
    <property type="match status" value="1"/>
</dbReference>
<dbReference type="InterPro" id="IPR012340">
    <property type="entry name" value="NA-bd_OB-fold"/>
</dbReference>
<evidence type="ECO:0000256" key="3">
    <source>
        <dbReference type="ARBA" id="ARBA00023242"/>
    </source>
</evidence>
<evidence type="ECO:0000256" key="1">
    <source>
        <dbReference type="ARBA" id="ARBA00004123"/>
    </source>
</evidence>
<keyword evidence="3" id="KW-0539">Nucleus</keyword>
<dbReference type="SUPFAM" id="SSF50249">
    <property type="entry name" value="Nucleic acid-binding proteins"/>
    <property type="match status" value="1"/>
</dbReference>
<dbReference type="InterPro" id="IPR040260">
    <property type="entry name" value="RFA2-like"/>
</dbReference>
<dbReference type="GO" id="GO:0005662">
    <property type="term" value="C:DNA replication factor A complex"/>
    <property type="evidence" value="ECO:0007669"/>
    <property type="project" value="TreeGrafter"/>
</dbReference>
<dbReference type="GO" id="GO:0006289">
    <property type="term" value="P:nucleotide-excision repair"/>
    <property type="evidence" value="ECO:0007669"/>
    <property type="project" value="TreeGrafter"/>
</dbReference>
<dbReference type="Proteomes" id="UP000828236">
    <property type="component" value="Unassembled WGS sequence"/>
</dbReference>